<proteinExistence type="predicted"/>
<dbReference type="AlphaFoldDB" id="A0A1G8NC08"/>
<sequence length="121" mass="13666">MYPPIFETAIASDAVLATLGSSPTRLYTFGDVPEGVIHPYAVWQTIGGAPKNYLDGRPDIDLFTLRVRVYGDTIDSIRQVAAALRDAIEPQAHITRWRSERKDTETGYYCLSFDLDWQVDR</sequence>
<dbReference type="Proteomes" id="UP000198606">
    <property type="component" value="Unassembled WGS sequence"/>
</dbReference>
<dbReference type="Pfam" id="PF11367">
    <property type="entry name" value="Tail_completion_gp17"/>
    <property type="match status" value="1"/>
</dbReference>
<organism evidence="1 2">
    <name type="scientific">Phytopseudomonas flavescens</name>
    <dbReference type="NCBI Taxonomy" id="29435"/>
    <lineage>
        <taxon>Bacteria</taxon>
        <taxon>Pseudomonadati</taxon>
        <taxon>Pseudomonadota</taxon>
        <taxon>Gammaproteobacteria</taxon>
        <taxon>Pseudomonadales</taxon>
        <taxon>Pseudomonadaceae</taxon>
        <taxon>Phytopseudomonas</taxon>
    </lineage>
</organism>
<evidence type="ECO:0008006" key="3">
    <source>
        <dbReference type="Google" id="ProtNLM"/>
    </source>
</evidence>
<reference evidence="1 2" key="1">
    <citation type="submission" date="2016-10" db="EMBL/GenBank/DDBJ databases">
        <authorList>
            <person name="de Groot N.N."/>
        </authorList>
    </citation>
    <scope>NUCLEOTIDE SEQUENCE [LARGE SCALE GENOMIC DNA]</scope>
    <source>
        <strain evidence="1 2">LMG 18387</strain>
    </source>
</reference>
<accession>A0A1G8NC08</accession>
<evidence type="ECO:0000313" key="2">
    <source>
        <dbReference type="Proteomes" id="UP000198606"/>
    </source>
</evidence>
<dbReference type="EMBL" id="FNDG01000024">
    <property type="protein sequence ID" value="SDI77626.1"/>
    <property type="molecule type" value="Genomic_DNA"/>
</dbReference>
<name>A0A1G8NC08_9GAMM</name>
<evidence type="ECO:0000313" key="1">
    <source>
        <dbReference type="EMBL" id="SDI77626.1"/>
    </source>
</evidence>
<dbReference type="InterPro" id="IPR021508">
    <property type="entry name" value="Gp17-like"/>
</dbReference>
<gene>
    <name evidence="1" type="ORF">SAMN05216588_12459</name>
</gene>
<dbReference type="RefSeq" id="WP_084308324.1">
    <property type="nucleotide sequence ID" value="NZ_FNDG01000024.1"/>
</dbReference>
<protein>
    <recommendedName>
        <fullName evidence="3">DUF3168 domain-containing protein</fullName>
    </recommendedName>
</protein>
<dbReference type="STRING" id="29435.SAMN05216588_12459"/>